<evidence type="ECO:0000313" key="2">
    <source>
        <dbReference type="Proteomes" id="UP000695000"/>
    </source>
</evidence>
<organism evidence="2 3">
    <name type="scientific">Nicrophorus vespilloides</name>
    <name type="common">Boreal carrion beetle</name>
    <dbReference type="NCBI Taxonomy" id="110193"/>
    <lineage>
        <taxon>Eukaryota</taxon>
        <taxon>Metazoa</taxon>
        <taxon>Ecdysozoa</taxon>
        <taxon>Arthropoda</taxon>
        <taxon>Hexapoda</taxon>
        <taxon>Insecta</taxon>
        <taxon>Pterygota</taxon>
        <taxon>Neoptera</taxon>
        <taxon>Endopterygota</taxon>
        <taxon>Coleoptera</taxon>
        <taxon>Polyphaga</taxon>
        <taxon>Staphyliniformia</taxon>
        <taxon>Silphidae</taxon>
        <taxon>Nicrophorinae</taxon>
        <taxon>Nicrophorus</taxon>
    </lineage>
</organism>
<accession>A0ABM1MTJ6</accession>
<dbReference type="SMART" id="SM00700">
    <property type="entry name" value="JHBP"/>
    <property type="match status" value="1"/>
</dbReference>
<dbReference type="Gene3D" id="3.15.10.30">
    <property type="entry name" value="Haemolymph juvenile hormone binding protein"/>
    <property type="match status" value="1"/>
</dbReference>
<dbReference type="PANTHER" id="PTHR11008:SF29">
    <property type="entry name" value="IP17226P"/>
    <property type="match status" value="1"/>
</dbReference>
<reference evidence="3" key="1">
    <citation type="submission" date="2025-08" db="UniProtKB">
        <authorList>
            <consortium name="RefSeq"/>
        </authorList>
    </citation>
    <scope>IDENTIFICATION</scope>
    <source>
        <tissue evidence="3">Whole Larva</tissue>
    </source>
</reference>
<protein>
    <submittedName>
        <fullName evidence="3">Uncharacterized protein LOC108563669</fullName>
    </submittedName>
</protein>
<dbReference type="PANTHER" id="PTHR11008">
    <property type="entry name" value="PROTEIN TAKEOUT-LIKE PROTEIN"/>
    <property type="match status" value="1"/>
</dbReference>
<feature type="signal peptide" evidence="1">
    <location>
        <begin position="1"/>
        <end position="20"/>
    </location>
</feature>
<name>A0ABM1MTJ6_NICVS</name>
<dbReference type="RefSeq" id="XP_017777896.1">
    <property type="nucleotide sequence ID" value="XM_017922407.1"/>
</dbReference>
<dbReference type="Proteomes" id="UP000695000">
    <property type="component" value="Unplaced"/>
</dbReference>
<evidence type="ECO:0000256" key="1">
    <source>
        <dbReference type="SAM" id="SignalP"/>
    </source>
</evidence>
<gene>
    <name evidence="3" type="primary">LOC108563669</name>
</gene>
<dbReference type="InterPro" id="IPR010562">
    <property type="entry name" value="Haemolymph_juvenile_hormone-bd"/>
</dbReference>
<keyword evidence="2" id="KW-1185">Reference proteome</keyword>
<dbReference type="GeneID" id="108563669"/>
<evidence type="ECO:0000313" key="3">
    <source>
        <dbReference type="RefSeq" id="XP_017777896.1"/>
    </source>
</evidence>
<dbReference type="Pfam" id="PF06585">
    <property type="entry name" value="JHBP"/>
    <property type="match status" value="1"/>
</dbReference>
<sequence length="250" mass="27396">MKVFAFLFIVAVTVYPSCLAKNDVETYYLKDKIKAAFECVRGIMKEGIPSVGLPSLDQLNVDELNVDLNKLGIENVAGSLNVSALELKGLSGFFLSNMDDKVSVLPPSYELIMHFNEPELLLETEYEIEAEIYGISVTGTGRASIKVTDLVLDIGFKGELVARKPYLHYAHIYPTIETFNASITGLFDDEELSKTLSGIISDTVLATVNDNSQAIGDQIGDYIKQIINNVYSALPLDIGDIIEAIVDKCS</sequence>
<feature type="chain" id="PRO_5046096533" evidence="1">
    <location>
        <begin position="21"/>
        <end position="250"/>
    </location>
</feature>
<proteinExistence type="predicted"/>
<dbReference type="InterPro" id="IPR038606">
    <property type="entry name" value="To_sf"/>
</dbReference>
<keyword evidence="1" id="KW-0732">Signal</keyword>